<evidence type="ECO:0000256" key="14">
    <source>
        <dbReference type="SAM" id="MobiDB-lite"/>
    </source>
</evidence>
<protein>
    <recommendedName>
        <fullName evidence="2">non-specific serine/threonine protein kinase</fullName>
        <ecNumber evidence="2">2.7.11.1</ecNumber>
    </recommendedName>
</protein>
<dbReference type="FunFam" id="3.80.10.10:FF:000230">
    <property type="entry name" value="Leucine-rich repeat-containing protein 57"/>
    <property type="match status" value="1"/>
</dbReference>
<dbReference type="PROSITE" id="PS50011">
    <property type="entry name" value="PROTEIN_KINASE_DOM"/>
    <property type="match status" value="1"/>
</dbReference>
<dbReference type="InterPro" id="IPR003591">
    <property type="entry name" value="Leu-rich_rpt_typical-subtyp"/>
</dbReference>
<evidence type="ECO:0000256" key="5">
    <source>
        <dbReference type="ARBA" id="ARBA00022614"/>
    </source>
</evidence>
<dbReference type="SUPFAM" id="SSF56112">
    <property type="entry name" value="Protein kinase-like (PK-like)"/>
    <property type="match status" value="1"/>
</dbReference>
<comment type="similarity">
    <text evidence="1">Belongs to the protein kinase superfamily. CAMK Ser/Thr protein kinase family.</text>
</comment>
<dbReference type="InterPro" id="IPR000719">
    <property type="entry name" value="Prot_kinase_dom"/>
</dbReference>
<gene>
    <name evidence="16" type="ORF">BV898_02876</name>
</gene>
<keyword evidence="7" id="KW-0677">Repeat</keyword>
<dbReference type="EC" id="2.7.11.1" evidence="2"/>
<dbReference type="AlphaFoldDB" id="A0A1W0X7B4"/>
<keyword evidence="5" id="KW-0433">Leucine-rich repeat</keyword>
<dbReference type="GO" id="GO:0004674">
    <property type="term" value="F:protein serine/threonine kinase activity"/>
    <property type="evidence" value="ECO:0007669"/>
    <property type="project" value="UniProtKB-KW"/>
</dbReference>
<dbReference type="InterPro" id="IPR017441">
    <property type="entry name" value="Protein_kinase_ATP_BS"/>
</dbReference>
<dbReference type="InterPro" id="IPR011009">
    <property type="entry name" value="Kinase-like_dom_sf"/>
</dbReference>
<dbReference type="GO" id="GO:0005524">
    <property type="term" value="F:ATP binding"/>
    <property type="evidence" value="ECO:0007669"/>
    <property type="project" value="UniProtKB-UniRule"/>
</dbReference>
<evidence type="ECO:0000256" key="1">
    <source>
        <dbReference type="ARBA" id="ARBA00006692"/>
    </source>
</evidence>
<dbReference type="SUPFAM" id="SSF52058">
    <property type="entry name" value="L domain-like"/>
    <property type="match status" value="1"/>
</dbReference>
<evidence type="ECO:0000256" key="12">
    <source>
        <dbReference type="ARBA" id="ARBA00048679"/>
    </source>
</evidence>
<evidence type="ECO:0000256" key="9">
    <source>
        <dbReference type="ARBA" id="ARBA00022777"/>
    </source>
</evidence>
<dbReference type="InterPro" id="IPR032675">
    <property type="entry name" value="LRR_dom_sf"/>
</dbReference>
<dbReference type="FunFam" id="3.30.200.20:FF:000156">
    <property type="entry name" value="MAP kinase-activated protein kinase 3"/>
    <property type="match status" value="1"/>
</dbReference>
<evidence type="ECO:0000256" key="4">
    <source>
        <dbReference type="ARBA" id="ARBA00022553"/>
    </source>
</evidence>
<keyword evidence="9 16" id="KW-0418">Kinase</keyword>
<evidence type="ECO:0000313" key="17">
    <source>
        <dbReference type="Proteomes" id="UP000192578"/>
    </source>
</evidence>
<comment type="caution">
    <text evidence="16">The sequence shown here is derived from an EMBL/GenBank/DDBJ whole genome shotgun (WGS) entry which is preliminary data.</text>
</comment>
<dbReference type="EMBL" id="MTYJ01000013">
    <property type="protein sequence ID" value="OQV23141.1"/>
    <property type="molecule type" value="Genomic_DNA"/>
</dbReference>
<dbReference type="SMART" id="SM00369">
    <property type="entry name" value="LRR_TYP"/>
    <property type="match status" value="5"/>
</dbReference>
<reference evidence="17" key="1">
    <citation type="submission" date="2017-01" db="EMBL/GenBank/DDBJ databases">
        <title>Comparative genomics of anhydrobiosis in the tardigrade Hypsibius dujardini.</title>
        <authorList>
            <person name="Yoshida Y."/>
            <person name="Koutsovoulos G."/>
            <person name="Laetsch D."/>
            <person name="Stevens L."/>
            <person name="Kumar S."/>
            <person name="Horikawa D."/>
            <person name="Ishino K."/>
            <person name="Komine S."/>
            <person name="Tomita M."/>
            <person name="Blaxter M."/>
            <person name="Arakawa K."/>
        </authorList>
    </citation>
    <scope>NUCLEOTIDE SEQUENCE [LARGE SCALE GENOMIC DNA]</scope>
    <source>
        <strain evidence="17">Z151</strain>
    </source>
</reference>
<comment type="catalytic activity">
    <reaction evidence="12">
        <text>L-seryl-[protein] + ATP = O-phospho-L-seryl-[protein] + ADP + H(+)</text>
        <dbReference type="Rhea" id="RHEA:17989"/>
        <dbReference type="Rhea" id="RHEA-COMP:9863"/>
        <dbReference type="Rhea" id="RHEA-COMP:11604"/>
        <dbReference type="ChEBI" id="CHEBI:15378"/>
        <dbReference type="ChEBI" id="CHEBI:29999"/>
        <dbReference type="ChEBI" id="CHEBI:30616"/>
        <dbReference type="ChEBI" id="CHEBI:83421"/>
        <dbReference type="ChEBI" id="CHEBI:456216"/>
        <dbReference type="EC" id="2.7.11.1"/>
    </reaction>
</comment>
<keyword evidence="3" id="KW-0723">Serine/threonine-protein kinase</keyword>
<dbReference type="FunFam" id="1.10.510.10:FF:000094">
    <property type="entry name" value="MAP kinase-activated protein kinase 2"/>
    <property type="match status" value="1"/>
</dbReference>
<dbReference type="InterPro" id="IPR001611">
    <property type="entry name" value="Leu-rich_rpt"/>
</dbReference>
<evidence type="ECO:0000313" key="16">
    <source>
        <dbReference type="EMBL" id="OQV23141.1"/>
    </source>
</evidence>
<sequence>MLSALSSQAATTTARFPDWLSECDWLISFSSFGDATQMKKLISKLRPTPTKPIPLPPLDENNEVTASSGDGSSSRLPPRPPRCSSGSNSSSEKAKASPADDMFGRFTARPPLVLKSHSINVDYEISNNVLGLGINGKVVECFHRTTRQKLALKVLQDNPKSRREVELHWKASGHKHIVNIVDVYENTFSGKSCLLMVMECMEGGELFARIQSRGDQPFTEREAASIMRDICSAVAHLHSMQIAHRDIKPENLLYSRAGAEGVLKLTDFGFAKELTANNTLKTPCYTPYYVAPEVLGPEKYDKSCDMWSIGVVMYILICGYPPFYSNHGLPISPGMKKRIRSGQYEFHSPEWDNVSKDAKEMIKGLLKTDPTSRFNIEQVMRTNWIASYTAVPQTPLYSLQVLKEEAEVWPELQEEMNNALATMRVDTENQVHLKNLDKSTNALLAKRRNKVNIGSKKMGNAQAVKQHIQTSEKTGVFVLKDQKLREVPEPVRKLCPTLRNIDLSNNVIVTLPPWIGDFAALKSLTLNNNHLQLLPPEIGNLVKLETFAASYNQLSQLPAEFGKLTALRYVYLSGNIVSAFPEVLCRLPNLDVVDLSNNRISKVPSEVASLTAHELNLNRNQISALSEEICRCPRLKVLRLDENCIPLNGISPRILRDSQISLLLLEGNVFQMKDFQYIDGYEQYMERYTASKRKI</sequence>
<organism evidence="16 17">
    <name type="scientific">Hypsibius exemplaris</name>
    <name type="common">Freshwater tardigrade</name>
    <dbReference type="NCBI Taxonomy" id="2072580"/>
    <lineage>
        <taxon>Eukaryota</taxon>
        <taxon>Metazoa</taxon>
        <taxon>Ecdysozoa</taxon>
        <taxon>Tardigrada</taxon>
        <taxon>Eutardigrada</taxon>
        <taxon>Parachela</taxon>
        <taxon>Hypsibioidea</taxon>
        <taxon>Hypsibiidae</taxon>
        <taxon>Hypsibius</taxon>
    </lineage>
</organism>
<feature type="compositionally biased region" description="Low complexity" evidence="14">
    <location>
        <begin position="67"/>
        <end position="91"/>
    </location>
</feature>
<dbReference type="Proteomes" id="UP000192578">
    <property type="component" value="Unassembled WGS sequence"/>
</dbReference>
<dbReference type="Pfam" id="PF13855">
    <property type="entry name" value="LRR_8"/>
    <property type="match status" value="1"/>
</dbReference>
<dbReference type="CDD" id="cd14089">
    <property type="entry name" value="STKc_MAPKAPK"/>
    <property type="match status" value="1"/>
</dbReference>
<dbReference type="SMART" id="SM00220">
    <property type="entry name" value="S_TKc"/>
    <property type="match status" value="1"/>
</dbReference>
<dbReference type="Gene3D" id="4.10.1170.10">
    <property type="entry name" value="MAP kinase activated protein kinase 2"/>
    <property type="match status" value="1"/>
</dbReference>
<evidence type="ECO:0000256" key="11">
    <source>
        <dbReference type="ARBA" id="ARBA00047899"/>
    </source>
</evidence>
<dbReference type="Gene3D" id="3.30.200.20">
    <property type="entry name" value="Phosphorylase Kinase, domain 1"/>
    <property type="match status" value="1"/>
</dbReference>
<feature type="binding site" evidence="13">
    <location>
        <position position="153"/>
    </location>
    <ligand>
        <name>ATP</name>
        <dbReference type="ChEBI" id="CHEBI:30616"/>
    </ligand>
</feature>
<evidence type="ECO:0000256" key="6">
    <source>
        <dbReference type="ARBA" id="ARBA00022679"/>
    </source>
</evidence>
<evidence type="ECO:0000256" key="7">
    <source>
        <dbReference type="ARBA" id="ARBA00022737"/>
    </source>
</evidence>
<dbReference type="PROSITE" id="PS51450">
    <property type="entry name" value="LRR"/>
    <property type="match status" value="1"/>
</dbReference>
<keyword evidence="17" id="KW-1185">Reference proteome</keyword>
<dbReference type="Pfam" id="PF00069">
    <property type="entry name" value="Pkinase"/>
    <property type="match status" value="1"/>
</dbReference>
<dbReference type="GO" id="GO:0008361">
    <property type="term" value="P:regulation of cell size"/>
    <property type="evidence" value="ECO:0007669"/>
    <property type="project" value="UniProtKB-ARBA"/>
</dbReference>
<evidence type="ECO:0000256" key="3">
    <source>
        <dbReference type="ARBA" id="ARBA00022527"/>
    </source>
</evidence>
<comment type="catalytic activity">
    <reaction evidence="11">
        <text>L-threonyl-[protein] + ATP = O-phospho-L-threonyl-[protein] + ADP + H(+)</text>
        <dbReference type="Rhea" id="RHEA:46608"/>
        <dbReference type="Rhea" id="RHEA-COMP:11060"/>
        <dbReference type="Rhea" id="RHEA-COMP:11605"/>
        <dbReference type="ChEBI" id="CHEBI:15378"/>
        <dbReference type="ChEBI" id="CHEBI:30013"/>
        <dbReference type="ChEBI" id="CHEBI:30616"/>
        <dbReference type="ChEBI" id="CHEBI:61977"/>
        <dbReference type="ChEBI" id="CHEBI:456216"/>
        <dbReference type="EC" id="2.7.11.1"/>
    </reaction>
</comment>
<dbReference type="FunFam" id="4.10.1170.10:FF:000001">
    <property type="entry name" value="MAP kinase-activated protein kinase 3"/>
    <property type="match status" value="1"/>
</dbReference>
<evidence type="ECO:0000256" key="2">
    <source>
        <dbReference type="ARBA" id="ARBA00012513"/>
    </source>
</evidence>
<accession>A0A1W0X7B4</accession>
<keyword evidence="10 13" id="KW-0067">ATP-binding</keyword>
<name>A0A1W0X7B4_HYPEX</name>
<keyword evidence="4" id="KW-0597">Phosphoprotein</keyword>
<feature type="domain" description="Protein kinase" evidence="15">
    <location>
        <begin position="124"/>
        <end position="385"/>
    </location>
</feature>
<dbReference type="PROSITE" id="PS00107">
    <property type="entry name" value="PROTEIN_KINASE_ATP"/>
    <property type="match status" value="1"/>
</dbReference>
<dbReference type="OrthoDB" id="40902at2759"/>
<evidence type="ECO:0000256" key="13">
    <source>
        <dbReference type="PROSITE-ProRule" id="PRU10141"/>
    </source>
</evidence>
<dbReference type="PANTHER" id="PTHR24347">
    <property type="entry name" value="SERINE/THREONINE-PROTEIN KINASE"/>
    <property type="match status" value="1"/>
</dbReference>
<dbReference type="Gene3D" id="3.80.10.10">
    <property type="entry name" value="Ribonuclease Inhibitor"/>
    <property type="match status" value="2"/>
</dbReference>
<dbReference type="InterPro" id="IPR008271">
    <property type="entry name" value="Ser/Thr_kinase_AS"/>
</dbReference>
<dbReference type="PROSITE" id="PS00108">
    <property type="entry name" value="PROTEIN_KINASE_ST"/>
    <property type="match status" value="1"/>
</dbReference>
<evidence type="ECO:0000256" key="10">
    <source>
        <dbReference type="ARBA" id="ARBA00022840"/>
    </source>
</evidence>
<evidence type="ECO:0000256" key="8">
    <source>
        <dbReference type="ARBA" id="ARBA00022741"/>
    </source>
</evidence>
<dbReference type="Gene3D" id="1.10.510.10">
    <property type="entry name" value="Transferase(Phosphotransferase) domain 1"/>
    <property type="match status" value="1"/>
</dbReference>
<keyword evidence="8 13" id="KW-0547">Nucleotide-binding</keyword>
<evidence type="ECO:0000259" key="15">
    <source>
        <dbReference type="PROSITE" id="PS50011"/>
    </source>
</evidence>
<keyword evidence="6" id="KW-0808">Transferase</keyword>
<proteinExistence type="inferred from homology"/>
<feature type="region of interest" description="Disordered" evidence="14">
    <location>
        <begin position="45"/>
        <end position="103"/>
    </location>
</feature>
<dbReference type="InterPro" id="IPR027442">
    <property type="entry name" value="MAPKAPK_C"/>
</dbReference>